<dbReference type="RefSeq" id="WP_121807513.1">
    <property type="nucleotide sequence ID" value="NZ_RDBE01000010.1"/>
</dbReference>
<proteinExistence type="predicted"/>
<evidence type="ECO:0000313" key="1">
    <source>
        <dbReference type="EMBL" id="RLV48007.1"/>
    </source>
</evidence>
<dbReference type="InterPro" id="IPR001646">
    <property type="entry name" value="5peptide_repeat"/>
</dbReference>
<sequence>MTELEADCSRCVGLCCVVPAFGRSADFAIDKPARTPCPHLGGDHLCTIHEVLPERGFRGCTVYDCFGAGQFVVQDLFGGAAPSPAMFDAFEVVERLHELLWYLADARSRPEAAPLHDEVDGLRDRVSAAARSPHDVDVTVLQSRCGALLDEVSGLVRAGGPSLRHADLAGRDLREEDLYAADLRGAVLIGADLRGVDLGPADLLGADLRDARVAGADLSQALFLTRLQVRAAR</sequence>
<accession>A0A3L8NZB2</accession>
<gene>
    <name evidence="1" type="ORF">D9V37_18070</name>
</gene>
<name>A0A3L8NZB2_9ACTN</name>
<dbReference type="SUPFAM" id="SSF141571">
    <property type="entry name" value="Pentapeptide repeat-like"/>
    <property type="match status" value="1"/>
</dbReference>
<dbReference type="PANTHER" id="PTHR14136">
    <property type="entry name" value="BTB_POZ DOMAIN-CONTAINING PROTEIN KCTD9"/>
    <property type="match status" value="1"/>
</dbReference>
<dbReference type="OrthoDB" id="154708at2"/>
<dbReference type="AlphaFoldDB" id="A0A3L8NZB2"/>
<evidence type="ECO:0000313" key="2">
    <source>
        <dbReference type="Proteomes" id="UP000281708"/>
    </source>
</evidence>
<dbReference type="Pfam" id="PF00805">
    <property type="entry name" value="Pentapeptide"/>
    <property type="match status" value="2"/>
</dbReference>
<organism evidence="1 2">
    <name type="scientific">Nocardioides mangrovicus</name>
    <dbReference type="NCBI Taxonomy" id="2478913"/>
    <lineage>
        <taxon>Bacteria</taxon>
        <taxon>Bacillati</taxon>
        <taxon>Actinomycetota</taxon>
        <taxon>Actinomycetes</taxon>
        <taxon>Propionibacteriales</taxon>
        <taxon>Nocardioidaceae</taxon>
        <taxon>Nocardioides</taxon>
    </lineage>
</organism>
<dbReference type="Proteomes" id="UP000281708">
    <property type="component" value="Unassembled WGS sequence"/>
</dbReference>
<dbReference type="Gene3D" id="2.160.20.80">
    <property type="entry name" value="E3 ubiquitin-protein ligase SopA"/>
    <property type="match status" value="1"/>
</dbReference>
<dbReference type="InterPro" id="IPR051082">
    <property type="entry name" value="Pentapeptide-BTB/POZ_domain"/>
</dbReference>
<dbReference type="EMBL" id="RDBE01000010">
    <property type="protein sequence ID" value="RLV48007.1"/>
    <property type="molecule type" value="Genomic_DNA"/>
</dbReference>
<comment type="caution">
    <text evidence="1">The sequence shown here is derived from an EMBL/GenBank/DDBJ whole genome shotgun (WGS) entry which is preliminary data.</text>
</comment>
<keyword evidence="2" id="KW-1185">Reference proteome</keyword>
<protein>
    <submittedName>
        <fullName evidence="1">Pentapeptide repeat-containing protein</fullName>
    </submittedName>
</protein>
<reference evidence="1 2" key="1">
    <citation type="submission" date="2018-10" db="EMBL/GenBank/DDBJ databases">
        <title>Marmoricola sp. 4Q3S-7 whole genome shotgun sequence.</title>
        <authorList>
            <person name="Li F."/>
        </authorList>
    </citation>
    <scope>NUCLEOTIDE SEQUENCE [LARGE SCALE GENOMIC DNA]</scope>
    <source>
        <strain evidence="1 2">4Q3S-7</strain>
    </source>
</reference>
<dbReference type="PANTHER" id="PTHR14136:SF17">
    <property type="entry name" value="BTB_POZ DOMAIN-CONTAINING PROTEIN KCTD9"/>
    <property type="match status" value="1"/>
</dbReference>